<dbReference type="Pfam" id="PF07942">
    <property type="entry name" value="CARME"/>
    <property type="match status" value="1"/>
</dbReference>
<dbReference type="PANTHER" id="PTHR12303">
    <property type="entry name" value="CARNOSINE N-METHYLTRANSFERASE"/>
    <property type="match status" value="1"/>
</dbReference>
<dbReference type="Proteomes" id="UP001586593">
    <property type="component" value="Unassembled WGS sequence"/>
</dbReference>
<sequence length="596" mass="66913">MSPLSGKYTATTAGTCKMKSCMLLARLAVLLSGILLSCTAAHGSAYGFVDPYMPVYELHNVLVTVQQDTNASTPRIDAEKARLLERMKKTVGKYDEHHPRHRLLQALHGFRRYRETHMAEVQRLRGLYKHVSKKQKQVLEKTLQYSAKFDEIEELLRHNAVLCEDIVRSALAYYEVEEAELQDFIRETEATGRVAEKVSVSQALKHYVRDWAEEGAVERDPGYTCVSDILKNLPLPSPASRSDQLQVLVPGAGLGRLAHDIARLGYNVTSNEWSMYMNVAYRFLEASRAPPRAHTVHPFVDNWSHHARAEDMLRGVAIPDVSFNRTAVLLVEGDFTTVLGRDRSGQYDVVITYFFIDTARNLMSYLDTIHRVLRRGGYWINFGPLLYGSAPFVQLALDEIVDVSRALGFSFVETPMSCGELTFEGLPVRGMESVYGFDDRALIKNAYQAQALRRKDKDAQGKEEVTLAECSAVLKRISNQKIYREKLEHASLTIAPEIATLDNSSAFIKRLGPQRHAINNSYCVCRVRKDRLTAIFLERLDQALTQQTATPPFARPDKDGIRQQADLGGRAPALTGSRIQHQSGQHHGQGQHAADG</sequence>
<evidence type="ECO:0000256" key="2">
    <source>
        <dbReference type="SAM" id="SignalP"/>
    </source>
</evidence>
<dbReference type="Gene3D" id="3.40.50.150">
    <property type="entry name" value="Vaccinia Virus protein VP39"/>
    <property type="match status" value="1"/>
</dbReference>
<feature type="chain" id="PRO_5047364961" description="N2227-like protein" evidence="2">
    <location>
        <begin position="41"/>
        <end position="596"/>
    </location>
</feature>
<name>A0ABR3XG78_9PEZI</name>
<dbReference type="EMBL" id="JAZHXJ010000097">
    <property type="protein sequence ID" value="KAL1874944.1"/>
    <property type="molecule type" value="Genomic_DNA"/>
</dbReference>
<dbReference type="CDD" id="cd02440">
    <property type="entry name" value="AdoMet_MTases"/>
    <property type="match status" value="1"/>
</dbReference>
<gene>
    <name evidence="3" type="ORF">VTK73DRAFT_10313</name>
</gene>
<dbReference type="SUPFAM" id="SSF53335">
    <property type="entry name" value="S-adenosyl-L-methionine-dependent methyltransferases"/>
    <property type="match status" value="1"/>
</dbReference>
<protein>
    <recommendedName>
        <fullName evidence="5">N2227-like protein</fullName>
    </recommendedName>
</protein>
<organism evidence="3 4">
    <name type="scientific">Phialemonium thermophilum</name>
    <dbReference type="NCBI Taxonomy" id="223376"/>
    <lineage>
        <taxon>Eukaryota</taxon>
        <taxon>Fungi</taxon>
        <taxon>Dikarya</taxon>
        <taxon>Ascomycota</taxon>
        <taxon>Pezizomycotina</taxon>
        <taxon>Sordariomycetes</taxon>
        <taxon>Sordariomycetidae</taxon>
        <taxon>Cephalothecales</taxon>
        <taxon>Cephalothecaceae</taxon>
        <taxon>Phialemonium</taxon>
    </lineage>
</organism>
<keyword evidence="4" id="KW-1185">Reference proteome</keyword>
<dbReference type="SMART" id="SM01296">
    <property type="entry name" value="N2227"/>
    <property type="match status" value="1"/>
</dbReference>
<reference evidence="3 4" key="1">
    <citation type="journal article" date="2024" name="Commun. Biol.">
        <title>Comparative genomic analysis of thermophilic fungi reveals convergent evolutionary adaptations and gene losses.</title>
        <authorList>
            <person name="Steindorff A.S."/>
            <person name="Aguilar-Pontes M.V."/>
            <person name="Robinson A.J."/>
            <person name="Andreopoulos B."/>
            <person name="LaButti K."/>
            <person name="Kuo A."/>
            <person name="Mondo S."/>
            <person name="Riley R."/>
            <person name="Otillar R."/>
            <person name="Haridas S."/>
            <person name="Lipzen A."/>
            <person name="Grimwood J."/>
            <person name="Schmutz J."/>
            <person name="Clum A."/>
            <person name="Reid I.D."/>
            <person name="Moisan M.C."/>
            <person name="Butler G."/>
            <person name="Nguyen T.T.M."/>
            <person name="Dewar K."/>
            <person name="Conant G."/>
            <person name="Drula E."/>
            <person name="Henrissat B."/>
            <person name="Hansel C."/>
            <person name="Singer S."/>
            <person name="Hutchinson M.I."/>
            <person name="de Vries R.P."/>
            <person name="Natvig D.O."/>
            <person name="Powell A.J."/>
            <person name="Tsang A."/>
            <person name="Grigoriev I.V."/>
        </authorList>
    </citation>
    <scope>NUCLEOTIDE SEQUENCE [LARGE SCALE GENOMIC DNA]</scope>
    <source>
        <strain evidence="3 4">ATCC 24622</strain>
    </source>
</reference>
<accession>A0ABR3XG78</accession>
<feature type="signal peptide" evidence="2">
    <location>
        <begin position="1"/>
        <end position="40"/>
    </location>
</feature>
<feature type="region of interest" description="Disordered" evidence="1">
    <location>
        <begin position="547"/>
        <end position="596"/>
    </location>
</feature>
<proteinExistence type="predicted"/>
<dbReference type="InterPro" id="IPR029063">
    <property type="entry name" value="SAM-dependent_MTases_sf"/>
</dbReference>
<keyword evidence="2" id="KW-0732">Signal</keyword>
<evidence type="ECO:0008006" key="5">
    <source>
        <dbReference type="Google" id="ProtNLM"/>
    </source>
</evidence>
<dbReference type="PANTHER" id="PTHR12303:SF13">
    <property type="match status" value="1"/>
</dbReference>
<comment type="caution">
    <text evidence="3">The sequence shown here is derived from an EMBL/GenBank/DDBJ whole genome shotgun (WGS) entry which is preliminary data.</text>
</comment>
<evidence type="ECO:0000313" key="4">
    <source>
        <dbReference type="Proteomes" id="UP001586593"/>
    </source>
</evidence>
<dbReference type="InterPro" id="IPR012901">
    <property type="entry name" value="CARME"/>
</dbReference>
<evidence type="ECO:0000313" key="3">
    <source>
        <dbReference type="EMBL" id="KAL1874944.1"/>
    </source>
</evidence>
<evidence type="ECO:0000256" key="1">
    <source>
        <dbReference type="SAM" id="MobiDB-lite"/>
    </source>
</evidence>
<feature type="compositionally biased region" description="Low complexity" evidence="1">
    <location>
        <begin position="580"/>
        <end position="596"/>
    </location>
</feature>